<dbReference type="InterPro" id="IPR015421">
    <property type="entry name" value="PyrdxlP-dep_Trfase_major"/>
</dbReference>
<dbReference type="Gene3D" id="3.90.1150.10">
    <property type="entry name" value="Aspartate Aminotransferase, domain 1"/>
    <property type="match status" value="1"/>
</dbReference>
<dbReference type="EMBL" id="CAFBLS010000184">
    <property type="protein sequence ID" value="CAB4881932.1"/>
    <property type="molecule type" value="Genomic_DNA"/>
</dbReference>
<dbReference type="GO" id="GO:0016212">
    <property type="term" value="F:kynurenine-oxoglutarate transaminase activity"/>
    <property type="evidence" value="ECO:0007669"/>
    <property type="project" value="TreeGrafter"/>
</dbReference>
<evidence type="ECO:0000313" key="7">
    <source>
        <dbReference type="EMBL" id="CAB4881932.1"/>
    </source>
</evidence>
<keyword evidence="3" id="KW-0032">Aminotransferase</keyword>
<dbReference type="InterPro" id="IPR004839">
    <property type="entry name" value="Aminotransferase_I/II_large"/>
</dbReference>
<evidence type="ECO:0000256" key="3">
    <source>
        <dbReference type="ARBA" id="ARBA00022576"/>
    </source>
</evidence>
<comment type="similarity">
    <text evidence="2">Belongs to the class-I pyridoxal-phosphate-dependent aminotransferase family.</text>
</comment>
<dbReference type="AlphaFoldDB" id="A0A6J7EF80"/>
<keyword evidence="5" id="KW-0663">Pyridoxal phosphate</keyword>
<evidence type="ECO:0000259" key="6">
    <source>
        <dbReference type="Pfam" id="PF00155"/>
    </source>
</evidence>
<reference evidence="7" key="1">
    <citation type="submission" date="2020-05" db="EMBL/GenBank/DDBJ databases">
        <authorList>
            <person name="Chiriac C."/>
            <person name="Salcher M."/>
            <person name="Ghai R."/>
            <person name="Kavagutti S V."/>
        </authorList>
    </citation>
    <scope>NUCLEOTIDE SEQUENCE</scope>
</reference>
<dbReference type="CDD" id="cd00609">
    <property type="entry name" value="AAT_like"/>
    <property type="match status" value="1"/>
</dbReference>
<evidence type="ECO:0000256" key="4">
    <source>
        <dbReference type="ARBA" id="ARBA00022679"/>
    </source>
</evidence>
<dbReference type="GO" id="GO:0005737">
    <property type="term" value="C:cytoplasm"/>
    <property type="evidence" value="ECO:0007669"/>
    <property type="project" value="TreeGrafter"/>
</dbReference>
<keyword evidence="4" id="KW-0808">Transferase</keyword>
<protein>
    <submittedName>
        <fullName evidence="7">Unannotated protein</fullName>
    </submittedName>
</protein>
<evidence type="ECO:0000256" key="2">
    <source>
        <dbReference type="ARBA" id="ARBA00007441"/>
    </source>
</evidence>
<dbReference type="SUPFAM" id="SSF53383">
    <property type="entry name" value="PLP-dependent transferases"/>
    <property type="match status" value="1"/>
</dbReference>
<dbReference type="GO" id="GO:0030170">
    <property type="term" value="F:pyridoxal phosphate binding"/>
    <property type="evidence" value="ECO:0007669"/>
    <property type="project" value="InterPro"/>
</dbReference>
<accession>A0A6J7EF80</accession>
<evidence type="ECO:0000256" key="5">
    <source>
        <dbReference type="ARBA" id="ARBA00022898"/>
    </source>
</evidence>
<comment type="cofactor">
    <cofactor evidence="1">
        <name>pyridoxal 5'-phosphate</name>
        <dbReference type="ChEBI" id="CHEBI:597326"/>
    </cofactor>
</comment>
<dbReference type="Pfam" id="PF00155">
    <property type="entry name" value="Aminotran_1_2"/>
    <property type="match status" value="1"/>
</dbReference>
<dbReference type="FunFam" id="3.40.640.10:FF:000024">
    <property type="entry name" value="Kynurenine--oxoglutarate transaminase 3"/>
    <property type="match status" value="1"/>
</dbReference>
<dbReference type="InterPro" id="IPR015424">
    <property type="entry name" value="PyrdxlP-dep_Trfase"/>
</dbReference>
<dbReference type="InterPro" id="IPR015422">
    <property type="entry name" value="PyrdxlP-dep_Trfase_small"/>
</dbReference>
<sequence>MAEHSSSIFAEMSGLAAEVGAINLGQGFPDTDGPQALKDAAIAAISGGRGNQYPPANGIMPLREAIAAHQSRLYGLSVDPVTDVVVTTGASEALVASILALVEPGDEVVVFEPWFDIYTAAISMAHGRRVGVPMSGPDLRPDIEALRRAVTPATRLIIVNSPHNPTGVVFTRDELLAISEIAIASDVLVLSDEAYEHLWFDDNRHLPIATLPGMFERTITIGSGGKSFSFTGWKVGWASGPTDLIAAVRVVRQHLTFVSGGPFQWAMALGLRLPEEYFIEFRADLAAKRDLLAGGLASIGLRVLKTQGTYFITTDVRPLGYADGLEFCRDIPGRAGVVAIPHQGLCDDHAVGGPYVRWAFCKQPDVLERAIDQLSSGLAH</sequence>
<gene>
    <name evidence="7" type="ORF">UFOPK3402_01390</name>
</gene>
<dbReference type="InterPro" id="IPR051326">
    <property type="entry name" value="Kynurenine-oxoglutarate_AT"/>
</dbReference>
<feature type="domain" description="Aminotransferase class I/classII large" evidence="6">
    <location>
        <begin position="22"/>
        <end position="341"/>
    </location>
</feature>
<dbReference type="PANTHER" id="PTHR43807">
    <property type="entry name" value="FI04487P"/>
    <property type="match status" value="1"/>
</dbReference>
<name>A0A6J7EF80_9ZZZZ</name>
<proteinExistence type="inferred from homology"/>
<dbReference type="Gene3D" id="3.40.640.10">
    <property type="entry name" value="Type I PLP-dependent aspartate aminotransferase-like (Major domain)"/>
    <property type="match status" value="1"/>
</dbReference>
<organism evidence="7">
    <name type="scientific">freshwater metagenome</name>
    <dbReference type="NCBI Taxonomy" id="449393"/>
    <lineage>
        <taxon>unclassified sequences</taxon>
        <taxon>metagenomes</taxon>
        <taxon>ecological metagenomes</taxon>
    </lineage>
</organism>
<evidence type="ECO:0000256" key="1">
    <source>
        <dbReference type="ARBA" id="ARBA00001933"/>
    </source>
</evidence>
<dbReference type="PANTHER" id="PTHR43807:SF20">
    <property type="entry name" value="FI04487P"/>
    <property type="match status" value="1"/>
</dbReference>